<gene>
    <name evidence="2" type="ORF">AVDCRST_MAG59-4235</name>
</gene>
<feature type="compositionally biased region" description="Basic residues" evidence="1">
    <location>
        <begin position="46"/>
        <end position="60"/>
    </location>
</feature>
<proteinExistence type="predicted"/>
<dbReference type="EMBL" id="CADCWF010000309">
    <property type="protein sequence ID" value="CAA9576940.1"/>
    <property type="molecule type" value="Genomic_DNA"/>
</dbReference>
<evidence type="ECO:0000313" key="2">
    <source>
        <dbReference type="EMBL" id="CAA9576940.1"/>
    </source>
</evidence>
<name>A0A6J4VFA5_9BACT</name>
<dbReference type="AlphaFoldDB" id="A0A6J4VFA5"/>
<feature type="non-terminal residue" evidence="2">
    <location>
        <position position="77"/>
    </location>
</feature>
<evidence type="ECO:0000256" key="1">
    <source>
        <dbReference type="SAM" id="MobiDB-lite"/>
    </source>
</evidence>
<feature type="region of interest" description="Disordered" evidence="1">
    <location>
        <begin position="1"/>
        <end position="60"/>
    </location>
</feature>
<feature type="non-terminal residue" evidence="2">
    <location>
        <position position="1"/>
    </location>
</feature>
<sequence length="77" mass="8516">DFQYRSPDRDSDPVSSRSRGTCGSGALPAAGRHTDRDALAPESARSRRRRTPRTAPRRVPRLCGLLRVDARTLRSGL</sequence>
<feature type="compositionally biased region" description="Basic and acidic residues" evidence="1">
    <location>
        <begin position="1"/>
        <end position="12"/>
    </location>
</feature>
<protein>
    <submittedName>
        <fullName evidence="2">Uncharacterized protein</fullName>
    </submittedName>
</protein>
<reference evidence="2" key="1">
    <citation type="submission" date="2020-02" db="EMBL/GenBank/DDBJ databases">
        <authorList>
            <person name="Meier V. D."/>
        </authorList>
    </citation>
    <scope>NUCLEOTIDE SEQUENCE</scope>
    <source>
        <strain evidence="2">AVDCRST_MAG59</strain>
    </source>
</reference>
<organism evidence="2">
    <name type="scientific">uncultured Thermomicrobiales bacterium</name>
    <dbReference type="NCBI Taxonomy" id="1645740"/>
    <lineage>
        <taxon>Bacteria</taxon>
        <taxon>Pseudomonadati</taxon>
        <taxon>Thermomicrobiota</taxon>
        <taxon>Thermomicrobia</taxon>
        <taxon>Thermomicrobiales</taxon>
        <taxon>environmental samples</taxon>
    </lineage>
</organism>
<accession>A0A6J4VFA5</accession>